<reference evidence="1 2" key="1">
    <citation type="journal article" date="2012" name="Int. J. Syst. Evol. Microbiol.">
        <title>Flammeovirga pacifica sp. nov., isolated from deep-sea sediment.</title>
        <authorList>
            <person name="Xu H."/>
            <person name="Fu Y."/>
            <person name="Yang N."/>
            <person name="Ding Z."/>
            <person name="Lai Q."/>
            <person name="Zeng R."/>
        </authorList>
    </citation>
    <scope>NUCLEOTIDE SEQUENCE [LARGE SCALE GENOMIC DNA]</scope>
    <source>
        <strain evidence="2">DSM 24597 / LMG 26175 / WPAGA1</strain>
    </source>
</reference>
<evidence type="ECO:0000313" key="1">
    <source>
        <dbReference type="EMBL" id="OHX63859.1"/>
    </source>
</evidence>
<dbReference type="AlphaFoldDB" id="A0A1S1YS51"/>
<dbReference type="RefSeq" id="WP_044217720.1">
    <property type="nucleotide sequence ID" value="NZ_JRYR02000002.1"/>
</dbReference>
<evidence type="ECO:0000313" key="2">
    <source>
        <dbReference type="Proteomes" id="UP000179797"/>
    </source>
</evidence>
<name>A0A1S1YS51_FLAPC</name>
<dbReference type="Pfam" id="PF20583">
    <property type="entry name" value="DUF6786"/>
    <property type="match status" value="1"/>
</dbReference>
<dbReference type="PROSITE" id="PS51257">
    <property type="entry name" value="PROKAR_LIPOPROTEIN"/>
    <property type="match status" value="1"/>
</dbReference>
<proteinExistence type="predicted"/>
<dbReference type="OrthoDB" id="1113889at2"/>
<protein>
    <submittedName>
        <fullName evidence="1">Uncharacterized protein</fullName>
    </submittedName>
</protein>
<accession>A0A1S1YS51</accession>
<sequence>MKNYYLLIIMALSTLTSCTEDTPVKKGTFEYDVDFLQTYQETILLKNNNSQVAVVPAYQGRIMTSTATGKNGKSYGWLNYDAISSEVVQDKINIYGGEDRFWLGPEGGQFSIFFENGADFTFENWKTPQQIDTDIFKVVDQSTSSVSFLKEMKLTNYQGFPFHIEVRRKINVFDRTQIEKNLNIDLSQLDIDFVGIESVNGLKNIGDQPWSKETGLLSIWILGMLNPSDETTIILPFKEAPNYNTYFGDVPSSNIAIKEQSILLKADGKHRTKLGLPPVNTQPLAGSYDASNNVLTVVQFSVGDETSYVNSLWEIQDEPFKGDVVNVYNDGPLEDGSQLGPFYELESSSPAKELKVNEEIKHHHITYHFEGDKNDLNKICLQLFNLKLDDIKI</sequence>
<dbReference type="EMBL" id="JRYR02000002">
    <property type="protein sequence ID" value="OHX63859.1"/>
    <property type="molecule type" value="Genomic_DNA"/>
</dbReference>
<keyword evidence="2" id="KW-1185">Reference proteome</keyword>
<dbReference type="InterPro" id="IPR046713">
    <property type="entry name" value="DUF6786"/>
</dbReference>
<organism evidence="1 2">
    <name type="scientific">Flammeovirga pacifica</name>
    <dbReference type="NCBI Taxonomy" id="915059"/>
    <lineage>
        <taxon>Bacteria</taxon>
        <taxon>Pseudomonadati</taxon>
        <taxon>Bacteroidota</taxon>
        <taxon>Cytophagia</taxon>
        <taxon>Cytophagales</taxon>
        <taxon>Flammeovirgaceae</taxon>
        <taxon>Flammeovirga</taxon>
    </lineage>
</organism>
<gene>
    <name evidence="1" type="ORF">NH26_19800</name>
</gene>
<comment type="caution">
    <text evidence="1">The sequence shown here is derived from an EMBL/GenBank/DDBJ whole genome shotgun (WGS) entry which is preliminary data.</text>
</comment>
<dbReference type="STRING" id="915059.NH26_19800"/>
<dbReference type="Proteomes" id="UP000179797">
    <property type="component" value="Unassembled WGS sequence"/>
</dbReference>